<comment type="caution">
    <text evidence="11">The sequence shown here is derived from an EMBL/GenBank/DDBJ whole genome shotgun (WGS) entry which is preliminary data.</text>
</comment>
<dbReference type="InterPro" id="IPR036259">
    <property type="entry name" value="MFS_trans_sf"/>
</dbReference>
<dbReference type="InterPro" id="IPR005829">
    <property type="entry name" value="Sugar_transporter_CS"/>
</dbReference>
<dbReference type="Pfam" id="PF00083">
    <property type="entry name" value="Sugar_tr"/>
    <property type="match status" value="1"/>
</dbReference>
<keyword evidence="6 9" id="KW-0472">Membrane</keyword>
<comment type="catalytic activity">
    <reaction evidence="7">
        <text>myo-inositol(out) + H(+)(out) = myo-inositol(in) + H(+)(in)</text>
        <dbReference type="Rhea" id="RHEA:60364"/>
        <dbReference type="ChEBI" id="CHEBI:15378"/>
        <dbReference type="ChEBI" id="CHEBI:17268"/>
    </reaction>
</comment>
<keyword evidence="12" id="KW-1185">Reference proteome</keyword>
<evidence type="ECO:0000313" key="11">
    <source>
        <dbReference type="EMBL" id="KAL0571696.1"/>
    </source>
</evidence>
<evidence type="ECO:0000256" key="8">
    <source>
        <dbReference type="RuleBase" id="RU003346"/>
    </source>
</evidence>
<evidence type="ECO:0000259" key="10">
    <source>
        <dbReference type="PROSITE" id="PS50850"/>
    </source>
</evidence>
<dbReference type="PANTHER" id="PTHR48022:SF17">
    <property type="entry name" value="HEXOSE TRANSPORTER"/>
    <property type="match status" value="1"/>
</dbReference>
<evidence type="ECO:0000256" key="7">
    <source>
        <dbReference type="ARBA" id="ARBA00049119"/>
    </source>
</evidence>
<feature type="transmembrane region" description="Helical" evidence="9">
    <location>
        <begin position="235"/>
        <end position="259"/>
    </location>
</feature>
<dbReference type="InterPro" id="IPR050360">
    <property type="entry name" value="MFS_Sugar_Transporters"/>
</dbReference>
<protein>
    <submittedName>
        <fullName evidence="11">Plasma membrane low glucose sensor</fullName>
    </submittedName>
</protein>
<comment type="subcellular location">
    <subcellularLocation>
        <location evidence="1">Membrane</location>
        <topology evidence="1">Multi-pass membrane protein</topology>
    </subcellularLocation>
</comment>
<name>A0ABR3F9C3_9AGAR</name>
<evidence type="ECO:0000256" key="9">
    <source>
        <dbReference type="SAM" id="Phobius"/>
    </source>
</evidence>
<keyword evidence="5 9" id="KW-1133">Transmembrane helix</keyword>
<evidence type="ECO:0000313" key="12">
    <source>
        <dbReference type="Proteomes" id="UP001465976"/>
    </source>
</evidence>
<proteinExistence type="inferred from homology"/>
<dbReference type="PANTHER" id="PTHR48022">
    <property type="entry name" value="PLASTIDIC GLUCOSE TRANSPORTER 4"/>
    <property type="match status" value="1"/>
</dbReference>
<dbReference type="PROSITE" id="PS00216">
    <property type="entry name" value="SUGAR_TRANSPORT_1"/>
    <property type="match status" value="1"/>
</dbReference>
<evidence type="ECO:0000256" key="1">
    <source>
        <dbReference type="ARBA" id="ARBA00004141"/>
    </source>
</evidence>
<feature type="transmembrane region" description="Helical" evidence="9">
    <location>
        <begin position="280"/>
        <end position="302"/>
    </location>
</feature>
<dbReference type="EMBL" id="JBAHYK010000728">
    <property type="protein sequence ID" value="KAL0571696.1"/>
    <property type="molecule type" value="Genomic_DNA"/>
</dbReference>
<accession>A0ABR3F9C3</accession>
<evidence type="ECO:0000256" key="4">
    <source>
        <dbReference type="ARBA" id="ARBA00022692"/>
    </source>
</evidence>
<dbReference type="PRINTS" id="PR00171">
    <property type="entry name" value="SUGRTRNSPORT"/>
</dbReference>
<dbReference type="InterPro" id="IPR020846">
    <property type="entry name" value="MFS_dom"/>
</dbReference>
<dbReference type="InterPro" id="IPR003663">
    <property type="entry name" value="Sugar/inositol_transpt"/>
</dbReference>
<feature type="transmembrane region" description="Helical" evidence="9">
    <location>
        <begin position="48"/>
        <end position="69"/>
    </location>
</feature>
<dbReference type="InterPro" id="IPR005828">
    <property type="entry name" value="MFS_sugar_transport-like"/>
</dbReference>
<keyword evidence="3 8" id="KW-0813">Transport</keyword>
<gene>
    <name evidence="11" type="primary">SNF3_1</name>
    <name evidence="11" type="ORF">V5O48_010257</name>
</gene>
<evidence type="ECO:0000256" key="5">
    <source>
        <dbReference type="ARBA" id="ARBA00022989"/>
    </source>
</evidence>
<dbReference type="SUPFAM" id="SSF103473">
    <property type="entry name" value="MFS general substrate transporter"/>
    <property type="match status" value="1"/>
</dbReference>
<dbReference type="NCBIfam" id="TIGR00879">
    <property type="entry name" value="SP"/>
    <property type="match status" value="1"/>
</dbReference>
<sequence>MGAYTVDSAPKWIRGAVVALYQWAITIGILLASIFNNATKNNPDHSSYRIPTSIQLIWGFVLAAGMSYLPESPRYLIKKGKLDSAAHSMGRLLGLPSEDPIVQEEIRVIEANLEAERALGESSYIDCFRPSSNKIALRTWTGIALQAWQQLTGINFIIYYGTTFFQRAGISNPFLTTIAINVVNVGMTIPGIYGIEKFGRRTLLLWGAAGMCVCEFIVGIVGVTVSDTNTAGQKVLIAFVCIYIAFFASTWGPIAWVVTGEIFPLQVRAKAMSLSTASNWLWNWALGYATPFLVGPGAGTAGLEQKVFFIWGSTCACCLIFTYFCIPETKGLSLEQIDVMYQNSTPRTSNSYRARMRAGEIDGVPGKTDVERASDEKPNV</sequence>
<comment type="similarity">
    <text evidence="2 8">Belongs to the major facilitator superfamily. Sugar transporter (TC 2.A.1.1) family.</text>
</comment>
<keyword evidence="4 9" id="KW-0812">Transmembrane</keyword>
<feature type="transmembrane region" description="Helical" evidence="9">
    <location>
        <begin position="12"/>
        <end position="36"/>
    </location>
</feature>
<feature type="transmembrane region" description="Helical" evidence="9">
    <location>
        <begin position="203"/>
        <end position="223"/>
    </location>
</feature>
<dbReference type="PROSITE" id="PS50850">
    <property type="entry name" value="MFS"/>
    <property type="match status" value="1"/>
</dbReference>
<evidence type="ECO:0000256" key="3">
    <source>
        <dbReference type="ARBA" id="ARBA00022448"/>
    </source>
</evidence>
<organism evidence="11 12">
    <name type="scientific">Marasmius crinis-equi</name>
    <dbReference type="NCBI Taxonomy" id="585013"/>
    <lineage>
        <taxon>Eukaryota</taxon>
        <taxon>Fungi</taxon>
        <taxon>Dikarya</taxon>
        <taxon>Basidiomycota</taxon>
        <taxon>Agaricomycotina</taxon>
        <taxon>Agaricomycetes</taxon>
        <taxon>Agaricomycetidae</taxon>
        <taxon>Agaricales</taxon>
        <taxon>Marasmiineae</taxon>
        <taxon>Marasmiaceae</taxon>
        <taxon>Marasmius</taxon>
    </lineage>
</organism>
<reference evidence="11 12" key="1">
    <citation type="submission" date="2024-02" db="EMBL/GenBank/DDBJ databases">
        <title>A draft genome for the cacao thread blight pathogen Marasmius crinis-equi.</title>
        <authorList>
            <person name="Cohen S.P."/>
            <person name="Baruah I.K."/>
            <person name="Amoako-Attah I."/>
            <person name="Bukari Y."/>
            <person name="Meinhardt L.W."/>
            <person name="Bailey B.A."/>
        </authorList>
    </citation>
    <scope>NUCLEOTIDE SEQUENCE [LARGE SCALE GENOMIC DNA]</scope>
    <source>
        <strain evidence="11 12">GH-76</strain>
    </source>
</reference>
<evidence type="ECO:0000256" key="2">
    <source>
        <dbReference type="ARBA" id="ARBA00010992"/>
    </source>
</evidence>
<feature type="domain" description="Major facilitator superfamily (MFS) profile" evidence="10">
    <location>
        <begin position="1"/>
        <end position="330"/>
    </location>
</feature>
<dbReference type="Gene3D" id="1.20.1250.20">
    <property type="entry name" value="MFS general substrate transporter like domains"/>
    <property type="match status" value="1"/>
</dbReference>
<dbReference type="Proteomes" id="UP001465976">
    <property type="component" value="Unassembled WGS sequence"/>
</dbReference>
<feature type="transmembrane region" description="Helical" evidence="9">
    <location>
        <begin position="308"/>
        <end position="326"/>
    </location>
</feature>
<evidence type="ECO:0000256" key="6">
    <source>
        <dbReference type="ARBA" id="ARBA00023136"/>
    </source>
</evidence>